<proteinExistence type="inferred from homology"/>
<dbReference type="GO" id="GO:0015562">
    <property type="term" value="F:efflux transmembrane transporter activity"/>
    <property type="evidence" value="ECO:0007669"/>
    <property type="project" value="InterPro"/>
</dbReference>
<reference evidence="8 9" key="1">
    <citation type="submission" date="2019-07" db="EMBL/GenBank/DDBJ databases">
        <title>Sulfurimonas paralvinellae sp. nov., a novel mesophilic, hydrogen- and sulfur-oxidizing chemolithoautotroph within the Epsilonproteo- bacteria isolated from a deep-sea hydrothermal vent polychaete nest, reclassification of Thiomicrospira denitrificans as Sulfurimonas denitrificans comb. nov. and emended description of the genus Sulfurimonas.</title>
        <authorList>
            <person name="Wang S."/>
            <person name="Jiang L."/>
            <person name="Shao Z."/>
        </authorList>
    </citation>
    <scope>NUCLEOTIDE SEQUENCE [LARGE SCALE GENOMIC DNA]</scope>
    <source>
        <strain evidence="8 9">GO25</strain>
    </source>
</reference>
<comment type="subcellular location">
    <subcellularLocation>
        <location evidence="1">Cell outer membrane</location>
    </subcellularLocation>
</comment>
<dbReference type="Proteomes" id="UP000593580">
    <property type="component" value="Chromosome"/>
</dbReference>
<comment type="similarity">
    <text evidence="2">Belongs to the outer membrane factor (OMF) (TC 1.B.17) family.</text>
</comment>
<dbReference type="GO" id="GO:0009279">
    <property type="term" value="C:cell outer membrane"/>
    <property type="evidence" value="ECO:0007669"/>
    <property type="project" value="UniProtKB-SubCell"/>
</dbReference>
<dbReference type="RefSeq" id="WP_193110143.1">
    <property type="nucleotide sequence ID" value="NZ_CP041406.1"/>
</dbReference>
<dbReference type="NCBIfam" id="TIGR01844">
    <property type="entry name" value="type_I_sec_TolC"/>
    <property type="match status" value="1"/>
</dbReference>
<evidence type="ECO:0000256" key="3">
    <source>
        <dbReference type="ARBA" id="ARBA00022448"/>
    </source>
</evidence>
<evidence type="ECO:0000256" key="2">
    <source>
        <dbReference type="ARBA" id="ARBA00007613"/>
    </source>
</evidence>
<keyword evidence="3" id="KW-0813">Transport</keyword>
<dbReference type="Gene3D" id="1.20.1600.10">
    <property type="entry name" value="Outer membrane efflux proteins (OEP)"/>
    <property type="match status" value="1"/>
</dbReference>
<name>A0A7M1B8L4_9BACT</name>
<protein>
    <submittedName>
        <fullName evidence="8">TolC family outer membrane protein</fullName>
    </submittedName>
</protein>
<evidence type="ECO:0000256" key="5">
    <source>
        <dbReference type="ARBA" id="ARBA00022692"/>
    </source>
</evidence>
<organism evidence="8 9">
    <name type="scientific">Sulfurimonas paralvinellae</name>
    <dbReference type="NCBI Taxonomy" id="317658"/>
    <lineage>
        <taxon>Bacteria</taxon>
        <taxon>Pseudomonadati</taxon>
        <taxon>Campylobacterota</taxon>
        <taxon>Epsilonproteobacteria</taxon>
        <taxon>Campylobacterales</taxon>
        <taxon>Sulfurimonadaceae</taxon>
        <taxon>Sulfurimonas</taxon>
    </lineage>
</organism>
<dbReference type="InterPro" id="IPR010130">
    <property type="entry name" value="T1SS_OMP_TolC"/>
</dbReference>
<evidence type="ECO:0000256" key="7">
    <source>
        <dbReference type="ARBA" id="ARBA00023237"/>
    </source>
</evidence>
<dbReference type="GO" id="GO:1990281">
    <property type="term" value="C:efflux pump complex"/>
    <property type="evidence" value="ECO:0007669"/>
    <property type="project" value="TreeGrafter"/>
</dbReference>
<evidence type="ECO:0000256" key="4">
    <source>
        <dbReference type="ARBA" id="ARBA00022452"/>
    </source>
</evidence>
<evidence type="ECO:0000313" key="8">
    <source>
        <dbReference type="EMBL" id="QOP46044.1"/>
    </source>
</evidence>
<dbReference type="InterPro" id="IPR051906">
    <property type="entry name" value="TolC-like"/>
</dbReference>
<keyword evidence="6" id="KW-0472">Membrane</keyword>
<dbReference type="PANTHER" id="PTHR30026:SF22">
    <property type="entry name" value="OUTER MEMBRANE EFFLUX PROTEIN"/>
    <property type="match status" value="1"/>
</dbReference>
<keyword evidence="5" id="KW-0812">Transmembrane</keyword>
<dbReference type="Pfam" id="PF02321">
    <property type="entry name" value="OEP"/>
    <property type="match status" value="2"/>
</dbReference>
<evidence type="ECO:0000313" key="9">
    <source>
        <dbReference type="Proteomes" id="UP000593580"/>
    </source>
</evidence>
<dbReference type="GO" id="GO:0015288">
    <property type="term" value="F:porin activity"/>
    <property type="evidence" value="ECO:0007669"/>
    <property type="project" value="TreeGrafter"/>
</dbReference>
<evidence type="ECO:0000256" key="6">
    <source>
        <dbReference type="ARBA" id="ARBA00023136"/>
    </source>
</evidence>
<dbReference type="PANTHER" id="PTHR30026">
    <property type="entry name" value="OUTER MEMBRANE PROTEIN TOLC"/>
    <property type="match status" value="1"/>
</dbReference>
<keyword evidence="7" id="KW-0998">Cell outer membrane</keyword>
<dbReference type="EMBL" id="CP041406">
    <property type="protein sequence ID" value="QOP46044.1"/>
    <property type="molecule type" value="Genomic_DNA"/>
</dbReference>
<dbReference type="SUPFAM" id="SSF56954">
    <property type="entry name" value="Outer membrane efflux proteins (OEP)"/>
    <property type="match status" value="1"/>
</dbReference>
<dbReference type="AlphaFoldDB" id="A0A7M1B8L4"/>
<gene>
    <name evidence="8" type="ORF">FM071_06930</name>
</gene>
<keyword evidence="9" id="KW-1185">Reference proteome</keyword>
<accession>A0A7M1B8L4</accession>
<dbReference type="InterPro" id="IPR003423">
    <property type="entry name" value="OMP_efflux"/>
</dbReference>
<sequence>MLKNIIALSFLTCVSYSQTLQESLEEVLQTNPTIQERLQNYNATKQDITNAKSGYYPSLDLKLGAGQEKIERQYTTTDYSAYETSLNYTQNIFNGFGTTALVEGQEYRAVAAAYSYVEKVNATSSELVNTYLEAMKNEELLKTAQENVAIDQEIFNKVKKLYKAGLTTLSEVKKIESSLALAKSNLVVQENTLLNASYNLEKVLGHTLDASAMQKPNLDNVNFPQSQEEALAFAFKHNPSLLANEYNLKVAKATNKENKAKYYPKIDLDISQAYNHNVSGIKGKDDEFRAMAYLSYNIFNGFSDQSSIEKSYSQIQQQFENKRSVKREIVQSLKLSWAAQEKLQEQLIHLQEYKKFSNKTLILYSKEYDLGRRSLLDLLSAQNDFIRSKAQIITTQYSILNAKYKILNTMGVLVTSIMQDNKVVYSKVDLSGEK</sequence>
<dbReference type="KEGG" id="spal:FM071_06930"/>
<keyword evidence="4" id="KW-1134">Transmembrane beta strand</keyword>
<evidence type="ECO:0000256" key="1">
    <source>
        <dbReference type="ARBA" id="ARBA00004442"/>
    </source>
</evidence>